<feature type="transmembrane region" description="Helical" evidence="9">
    <location>
        <begin position="319"/>
        <end position="339"/>
    </location>
</feature>
<keyword evidence="7 11" id="KW-0675">Receptor</keyword>
<dbReference type="GO" id="GO:0005886">
    <property type="term" value="C:plasma membrane"/>
    <property type="evidence" value="ECO:0007669"/>
    <property type="project" value="UniProtKB-SubCell"/>
</dbReference>
<evidence type="ECO:0000256" key="6">
    <source>
        <dbReference type="ARBA" id="ARBA00023136"/>
    </source>
</evidence>
<dbReference type="GO" id="GO:0007218">
    <property type="term" value="P:neuropeptide signaling pathway"/>
    <property type="evidence" value="ECO:0007669"/>
    <property type="project" value="TreeGrafter"/>
</dbReference>
<dbReference type="GO" id="GO:0008528">
    <property type="term" value="F:G protein-coupled peptide receptor activity"/>
    <property type="evidence" value="ECO:0007669"/>
    <property type="project" value="TreeGrafter"/>
</dbReference>
<evidence type="ECO:0000259" key="10">
    <source>
        <dbReference type="PROSITE" id="PS50262"/>
    </source>
</evidence>
<dbReference type="Gene3D" id="1.20.1070.10">
    <property type="entry name" value="Rhodopsin 7-helix transmembrane proteins"/>
    <property type="match status" value="1"/>
</dbReference>
<dbReference type="PRINTS" id="PR00237">
    <property type="entry name" value="GPCRRHODOPSN"/>
</dbReference>
<evidence type="ECO:0000256" key="2">
    <source>
        <dbReference type="ARBA" id="ARBA00022475"/>
    </source>
</evidence>
<evidence type="ECO:0000256" key="9">
    <source>
        <dbReference type="SAM" id="Phobius"/>
    </source>
</evidence>
<dbReference type="EMBL" id="KZ345891">
    <property type="protein sequence ID" value="PIO71654.1"/>
    <property type="molecule type" value="Genomic_DNA"/>
</dbReference>
<sequence length="382" mass="44221">MAFPTRLLFDEGHSMKAAAKYRRFVFVSEHECEDWTERMGRVQHVRRQKSSQHKAKSPILLLRINLNLADLCTLFVYVPKQIIWMLTYQWYGGELLCQVCSFFSTFSFYANSFVIACIAIDRVFGAYNMSSINAHRRAYLRCRRLLVIGWLAAFALSLPQAVIFRVFEPYDDKDFKQCTPLWTTFLYEKFKELNSHNLSSIEKTRIERELMNMQRLEKMYNINHLLFVFWIPCIIIVISYLTVLLILQGHLKEEYHGLPAMSAVSQIEEESSKSSLKGKRGFLESHPMKTTSKLRCTNNPGSMAVTTIHKAKQHAKRQAAWIILAYLTFWSPYNVVAVLNMTRTLSEHQVFTVTLSFLNAAICANPIVNPLIYGILTKTGKQ</sequence>
<dbReference type="PANTHER" id="PTHR24230">
    <property type="entry name" value="G-PROTEIN COUPLED RECEPTOR"/>
    <property type="match status" value="1"/>
</dbReference>
<dbReference type="InterPro" id="IPR000276">
    <property type="entry name" value="GPCR_Rhodpsn"/>
</dbReference>
<keyword evidence="4 9" id="KW-1133">Transmembrane helix</keyword>
<keyword evidence="8" id="KW-0807">Transducer</keyword>
<evidence type="ECO:0000256" key="3">
    <source>
        <dbReference type="ARBA" id="ARBA00022692"/>
    </source>
</evidence>
<dbReference type="AlphaFoldDB" id="A0A2G9UN12"/>
<dbReference type="Proteomes" id="UP000230423">
    <property type="component" value="Unassembled WGS sequence"/>
</dbReference>
<organism evidence="11 12">
    <name type="scientific">Teladorsagia circumcincta</name>
    <name type="common">Brown stomach worm</name>
    <name type="synonym">Ostertagia circumcincta</name>
    <dbReference type="NCBI Taxonomy" id="45464"/>
    <lineage>
        <taxon>Eukaryota</taxon>
        <taxon>Metazoa</taxon>
        <taxon>Ecdysozoa</taxon>
        <taxon>Nematoda</taxon>
        <taxon>Chromadorea</taxon>
        <taxon>Rhabditida</taxon>
        <taxon>Rhabditina</taxon>
        <taxon>Rhabditomorpha</taxon>
        <taxon>Strongyloidea</taxon>
        <taxon>Trichostrongylidae</taxon>
        <taxon>Teladorsagia</taxon>
    </lineage>
</organism>
<evidence type="ECO:0000256" key="5">
    <source>
        <dbReference type="ARBA" id="ARBA00023040"/>
    </source>
</evidence>
<evidence type="ECO:0000256" key="1">
    <source>
        <dbReference type="ARBA" id="ARBA00004651"/>
    </source>
</evidence>
<dbReference type="PANTHER" id="PTHR24230:SF136">
    <property type="entry name" value="G-PROTEIN COUPLED RECEPTORS FAMILY 1 PROFILE DOMAIN-CONTAINING PROTEIN"/>
    <property type="match status" value="1"/>
</dbReference>
<feature type="transmembrane region" description="Helical" evidence="9">
    <location>
        <begin position="351"/>
        <end position="376"/>
    </location>
</feature>
<dbReference type="PROSITE" id="PS50262">
    <property type="entry name" value="G_PROTEIN_RECEP_F1_2"/>
    <property type="match status" value="1"/>
</dbReference>
<comment type="subcellular location">
    <subcellularLocation>
        <location evidence="1">Cell membrane</location>
        <topology evidence="1">Multi-pass membrane protein</topology>
    </subcellularLocation>
</comment>
<dbReference type="SUPFAM" id="SSF81321">
    <property type="entry name" value="Family A G protein-coupled receptor-like"/>
    <property type="match status" value="1"/>
</dbReference>
<evidence type="ECO:0000313" key="12">
    <source>
        <dbReference type="Proteomes" id="UP000230423"/>
    </source>
</evidence>
<dbReference type="Pfam" id="PF00001">
    <property type="entry name" value="7tm_1"/>
    <property type="match status" value="1"/>
</dbReference>
<dbReference type="InterPro" id="IPR017452">
    <property type="entry name" value="GPCR_Rhodpsn_7TM"/>
</dbReference>
<evidence type="ECO:0000313" key="11">
    <source>
        <dbReference type="EMBL" id="PIO71654.1"/>
    </source>
</evidence>
<name>A0A2G9UN12_TELCI</name>
<keyword evidence="12" id="KW-1185">Reference proteome</keyword>
<reference evidence="11 12" key="1">
    <citation type="submission" date="2015-09" db="EMBL/GenBank/DDBJ databases">
        <title>Draft genome of the parasitic nematode Teladorsagia circumcincta isolate WARC Sus (inbred).</title>
        <authorList>
            <person name="Mitreva M."/>
        </authorList>
    </citation>
    <scope>NUCLEOTIDE SEQUENCE [LARGE SCALE GENOMIC DNA]</scope>
    <source>
        <strain evidence="11 12">S</strain>
    </source>
</reference>
<evidence type="ECO:0000256" key="7">
    <source>
        <dbReference type="ARBA" id="ARBA00023170"/>
    </source>
</evidence>
<feature type="transmembrane region" description="Helical" evidence="9">
    <location>
        <begin position="225"/>
        <end position="247"/>
    </location>
</feature>
<feature type="domain" description="G-protein coupled receptors family 1 profile" evidence="10">
    <location>
        <begin position="40"/>
        <end position="373"/>
    </location>
</feature>
<evidence type="ECO:0000256" key="4">
    <source>
        <dbReference type="ARBA" id="ARBA00022989"/>
    </source>
</evidence>
<dbReference type="OrthoDB" id="6435638at2759"/>
<keyword evidence="6 9" id="KW-0472">Membrane</keyword>
<keyword evidence="3 9" id="KW-0812">Transmembrane</keyword>
<evidence type="ECO:0000256" key="8">
    <source>
        <dbReference type="ARBA" id="ARBA00023224"/>
    </source>
</evidence>
<keyword evidence="2" id="KW-1003">Cell membrane</keyword>
<feature type="transmembrane region" description="Helical" evidence="9">
    <location>
        <begin position="106"/>
        <end position="124"/>
    </location>
</feature>
<feature type="transmembrane region" description="Helical" evidence="9">
    <location>
        <begin position="145"/>
        <end position="167"/>
    </location>
</feature>
<gene>
    <name evidence="11" type="ORF">TELCIR_06440</name>
</gene>
<accession>A0A2G9UN12</accession>
<proteinExistence type="predicted"/>
<protein>
    <submittedName>
        <fullName evidence="11">7 transmembrane receptor</fullName>
    </submittedName>
</protein>
<keyword evidence="5" id="KW-0297">G-protein coupled receptor</keyword>